<keyword evidence="2" id="KW-1185">Reference proteome</keyword>
<gene>
    <name evidence="1" type="ORF">MENTE1834_LOCUS11293</name>
</gene>
<name>A0ACB0YF05_MELEN</name>
<comment type="caution">
    <text evidence="1">The sequence shown here is derived from an EMBL/GenBank/DDBJ whole genome shotgun (WGS) entry which is preliminary data.</text>
</comment>
<organism evidence="1 2">
    <name type="scientific">Meloidogyne enterolobii</name>
    <name type="common">Root-knot nematode worm</name>
    <name type="synonym">Meloidogyne mayaguensis</name>
    <dbReference type="NCBI Taxonomy" id="390850"/>
    <lineage>
        <taxon>Eukaryota</taxon>
        <taxon>Metazoa</taxon>
        <taxon>Ecdysozoa</taxon>
        <taxon>Nematoda</taxon>
        <taxon>Chromadorea</taxon>
        <taxon>Rhabditida</taxon>
        <taxon>Tylenchina</taxon>
        <taxon>Tylenchomorpha</taxon>
        <taxon>Tylenchoidea</taxon>
        <taxon>Meloidogynidae</taxon>
        <taxon>Meloidogyninae</taxon>
        <taxon>Meloidogyne</taxon>
    </lineage>
</organism>
<dbReference type="Proteomes" id="UP001497535">
    <property type="component" value="Unassembled WGS sequence"/>
</dbReference>
<proteinExistence type="predicted"/>
<evidence type="ECO:0000313" key="1">
    <source>
        <dbReference type="EMBL" id="CAK5043921.1"/>
    </source>
</evidence>
<protein>
    <submittedName>
        <fullName evidence="1">Uncharacterized protein</fullName>
    </submittedName>
</protein>
<sequence length="59" mass="6884">MVNNSHNNFSKQAVLEAVFLKFQMILSLNWLQHQLRCLDLCQCPLILSPLYLHILSLQC</sequence>
<accession>A0ACB0YF05</accession>
<evidence type="ECO:0000313" key="2">
    <source>
        <dbReference type="Proteomes" id="UP001497535"/>
    </source>
</evidence>
<dbReference type="EMBL" id="CAVMJV010000011">
    <property type="protein sequence ID" value="CAK5043921.1"/>
    <property type="molecule type" value="Genomic_DNA"/>
</dbReference>
<reference evidence="1" key="1">
    <citation type="submission" date="2023-11" db="EMBL/GenBank/DDBJ databases">
        <authorList>
            <person name="Poullet M."/>
        </authorList>
    </citation>
    <scope>NUCLEOTIDE SEQUENCE</scope>
    <source>
        <strain evidence="1">E1834</strain>
    </source>
</reference>